<protein>
    <recommendedName>
        <fullName evidence="1">DUF7709 domain-containing protein</fullName>
    </recommendedName>
</protein>
<comment type="caution">
    <text evidence="2">The sequence shown here is derived from an EMBL/GenBank/DDBJ whole genome shotgun (WGS) entry which is preliminary data.</text>
</comment>
<dbReference type="Pfam" id="PF24813">
    <property type="entry name" value="DUF7709"/>
    <property type="match status" value="1"/>
</dbReference>
<feature type="domain" description="DUF7709" evidence="1">
    <location>
        <begin position="6"/>
        <end position="106"/>
    </location>
</feature>
<sequence>MAANSNLAGLNSATMGAKMPEIALPDGTVVQTGTVGALLINIKSYNKAYAEDDETTMERLKEAMKAPLPLLDRIGLFEVLFTAQEIVEGAGDNEGRRVFGEMFLDYKKAQK</sequence>
<gene>
    <name evidence="2" type="ORF">M406DRAFT_68062</name>
</gene>
<dbReference type="OrthoDB" id="2359405at2759"/>
<dbReference type="Proteomes" id="UP000803844">
    <property type="component" value="Unassembled WGS sequence"/>
</dbReference>
<accession>A0A9P4Y283</accession>
<reference evidence="2" key="1">
    <citation type="journal article" date="2020" name="Phytopathology">
        <title>Genome sequence of the chestnut blight fungus Cryphonectria parasitica EP155: A fundamental resource for an archetypical invasive plant pathogen.</title>
        <authorList>
            <person name="Crouch J.A."/>
            <person name="Dawe A."/>
            <person name="Aerts A."/>
            <person name="Barry K."/>
            <person name="Churchill A.C.L."/>
            <person name="Grimwood J."/>
            <person name="Hillman B."/>
            <person name="Milgroom M.G."/>
            <person name="Pangilinan J."/>
            <person name="Smith M."/>
            <person name="Salamov A."/>
            <person name="Schmutz J."/>
            <person name="Yadav J."/>
            <person name="Grigoriev I.V."/>
            <person name="Nuss D."/>
        </authorList>
    </citation>
    <scope>NUCLEOTIDE SEQUENCE</scope>
    <source>
        <strain evidence="2">EP155</strain>
    </source>
</reference>
<evidence type="ECO:0000259" key="1">
    <source>
        <dbReference type="Pfam" id="PF24813"/>
    </source>
</evidence>
<proteinExistence type="predicted"/>
<dbReference type="GeneID" id="63842260"/>
<dbReference type="AlphaFoldDB" id="A0A9P4Y283"/>
<dbReference type="RefSeq" id="XP_040776598.1">
    <property type="nucleotide sequence ID" value="XM_040925131.1"/>
</dbReference>
<evidence type="ECO:0000313" key="2">
    <source>
        <dbReference type="EMBL" id="KAF3765637.1"/>
    </source>
</evidence>
<keyword evidence="3" id="KW-1185">Reference proteome</keyword>
<name>A0A9P4Y283_CRYP1</name>
<dbReference type="InterPro" id="IPR056126">
    <property type="entry name" value="DUF7709"/>
</dbReference>
<evidence type="ECO:0000313" key="3">
    <source>
        <dbReference type="Proteomes" id="UP000803844"/>
    </source>
</evidence>
<dbReference type="EMBL" id="MU032347">
    <property type="protein sequence ID" value="KAF3765637.1"/>
    <property type="molecule type" value="Genomic_DNA"/>
</dbReference>
<organism evidence="2 3">
    <name type="scientific">Cryphonectria parasitica (strain ATCC 38755 / EP155)</name>
    <dbReference type="NCBI Taxonomy" id="660469"/>
    <lineage>
        <taxon>Eukaryota</taxon>
        <taxon>Fungi</taxon>
        <taxon>Dikarya</taxon>
        <taxon>Ascomycota</taxon>
        <taxon>Pezizomycotina</taxon>
        <taxon>Sordariomycetes</taxon>
        <taxon>Sordariomycetidae</taxon>
        <taxon>Diaporthales</taxon>
        <taxon>Cryphonectriaceae</taxon>
        <taxon>Cryphonectria-Endothia species complex</taxon>
        <taxon>Cryphonectria</taxon>
    </lineage>
</organism>